<proteinExistence type="predicted"/>
<dbReference type="EMBL" id="BKCJ010000227">
    <property type="protein sequence ID" value="GEU31185.1"/>
    <property type="molecule type" value="Genomic_DNA"/>
</dbReference>
<reference evidence="2" key="1">
    <citation type="journal article" date="2019" name="Sci. Rep.">
        <title>Draft genome of Tanacetum cinerariifolium, the natural source of mosquito coil.</title>
        <authorList>
            <person name="Yamashiro T."/>
            <person name="Shiraishi A."/>
            <person name="Satake H."/>
            <person name="Nakayama K."/>
        </authorList>
    </citation>
    <scope>NUCLEOTIDE SEQUENCE</scope>
</reference>
<comment type="caution">
    <text evidence="2">The sequence shown here is derived from an EMBL/GenBank/DDBJ whole genome shotgun (WGS) entry which is preliminary data.</text>
</comment>
<dbReference type="Pfam" id="PF07727">
    <property type="entry name" value="RVT_2"/>
    <property type="match status" value="1"/>
</dbReference>
<feature type="domain" description="Reverse transcriptase Ty1/copia-type" evidence="1">
    <location>
        <begin position="69"/>
        <end position="160"/>
    </location>
</feature>
<dbReference type="InterPro" id="IPR013103">
    <property type="entry name" value="RVT_2"/>
</dbReference>
<dbReference type="AlphaFoldDB" id="A0A6L2J5F5"/>
<sequence>MLGIFIGVYILNEEQKVTAIEESKDLTSLSLDELIKNLKVYVMIIKKDSEIVKAKGERKYLAPKAKKKSSDDGIDYDETYAPVARLKSIRILLAYACALDFKLLQMDIKSAFVKGFINEEVYVAQPLGFIDFEKPDHVYKLKKALYNLKEEPKAWGRKVEGSGDLKSPEYQDMAVSKEMKVVNTLSFYRMETDEISERYIAPCFMNGLEANDGEFNLEFDENLISNEFAIKLCLDYERDKVELDGKTMKQEEDEVKRIKGEALKEKDDPGAFIFPIRNTRNEKIDRGITMIKHTQTPGTRNGEVGSSRSKILRQQEIVEDVLLPQVHHEFFLWEGCSRDVKSRYNTRLAQLLPRQIYSSCIINWIILNQMGCDGEIDDMSRIKVREAGSDEEIFTFSKKIIRFRLGGRAHNLTLLEFARRLGLYQVTELEEEGFNVYLIKAWVIPKWMKKKGARIQKEGQIYCGQFISKLARKCRVLTEDVVRSLSAPIYCRDLDTTTLRDLIDSAGKLIPENP</sequence>
<gene>
    <name evidence="2" type="ORF">Tci_003163</name>
</gene>
<organism evidence="2">
    <name type="scientific">Tanacetum cinerariifolium</name>
    <name type="common">Dalmatian daisy</name>
    <name type="synonym">Chrysanthemum cinerariifolium</name>
    <dbReference type="NCBI Taxonomy" id="118510"/>
    <lineage>
        <taxon>Eukaryota</taxon>
        <taxon>Viridiplantae</taxon>
        <taxon>Streptophyta</taxon>
        <taxon>Embryophyta</taxon>
        <taxon>Tracheophyta</taxon>
        <taxon>Spermatophyta</taxon>
        <taxon>Magnoliopsida</taxon>
        <taxon>eudicotyledons</taxon>
        <taxon>Gunneridae</taxon>
        <taxon>Pentapetalae</taxon>
        <taxon>asterids</taxon>
        <taxon>campanulids</taxon>
        <taxon>Asterales</taxon>
        <taxon>Asteraceae</taxon>
        <taxon>Asteroideae</taxon>
        <taxon>Anthemideae</taxon>
        <taxon>Anthemidinae</taxon>
        <taxon>Tanacetum</taxon>
    </lineage>
</organism>
<protein>
    <submittedName>
        <fullName evidence="2">Copia protein</fullName>
    </submittedName>
</protein>
<evidence type="ECO:0000259" key="1">
    <source>
        <dbReference type="Pfam" id="PF07727"/>
    </source>
</evidence>
<accession>A0A6L2J5F5</accession>
<evidence type="ECO:0000313" key="2">
    <source>
        <dbReference type="EMBL" id="GEU31185.1"/>
    </source>
</evidence>
<name>A0A6L2J5F5_TANCI</name>